<evidence type="ECO:0000313" key="6">
    <source>
        <dbReference type="Proteomes" id="UP000784294"/>
    </source>
</evidence>
<gene>
    <name evidence="5" type="ORF">PXEA_LOCUS27683</name>
</gene>
<evidence type="ECO:0000259" key="4">
    <source>
        <dbReference type="PROSITE" id="PS00497"/>
    </source>
</evidence>
<accession>A0A3S5CT06</accession>
<dbReference type="PROSITE" id="PS00497">
    <property type="entry name" value="TYROSINASE_1"/>
    <property type="match status" value="1"/>
</dbReference>
<reference evidence="5" key="1">
    <citation type="submission" date="2018-11" db="EMBL/GenBank/DDBJ databases">
        <authorList>
            <consortium name="Pathogen Informatics"/>
        </authorList>
    </citation>
    <scope>NUCLEOTIDE SEQUENCE</scope>
</reference>
<evidence type="ECO:0000256" key="1">
    <source>
        <dbReference type="ARBA" id="ARBA00022723"/>
    </source>
</evidence>
<keyword evidence="2" id="KW-0186">Copper</keyword>
<protein>
    <recommendedName>
        <fullName evidence="4">Tyrosinase copper-binding domain-containing protein</fullName>
    </recommendedName>
</protein>
<feature type="chain" id="PRO_5018653166" description="Tyrosinase copper-binding domain-containing protein" evidence="3">
    <location>
        <begin position="36"/>
        <end position="342"/>
    </location>
</feature>
<dbReference type="OrthoDB" id="6132182at2759"/>
<dbReference type="Gene3D" id="1.10.1280.10">
    <property type="entry name" value="Di-copper center containing domain from catechol oxidase"/>
    <property type="match status" value="1"/>
</dbReference>
<evidence type="ECO:0000256" key="2">
    <source>
        <dbReference type="ARBA" id="ARBA00023008"/>
    </source>
</evidence>
<feature type="signal peptide" evidence="3">
    <location>
        <begin position="1"/>
        <end position="35"/>
    </location>
</feature>
<keyword evidence="3" id="KW-0732">Signal</keyword>
<dbReference type="PANTHER" id="PTHR11474">
    <property type="entry name" value="TYROSINASE FAMILY MEMBER"/>
    <property type="match status" value="1"/>
</dbReference>
<dbReference type="Proteomes" id="UP000784294">
    <property type="component" value="Unassembled WGS sequence"/>
</dbReference>
<name>A0A3S5CT06_9PLAT</name>
<feature type="domain" description="Tyrosinase copper-binding" evidence="4">
    <location>
        <begin position="218"/>
        <end position="235"/>
    </location>
</feature>
<dbReference type="GO" id="GO:0046872">
    <property type="term" value="F:metal ion binding"/>
    <property type="evidence" value="ECO:0007669"/>
    <property type="project" value="UniProtKB-KW"/>
</dbReference>
<dbReference type="InterPro" id="IPR050316">
    <property type="entry name" value="Tyrosinase/Hemocyanin"/>
</dbReference>
<dbReference type="EMBL" id="CAAALY010247265">
    <property type="protein sequence ID" value="VEL34243.1"/>
    <property type="molecule type" value="Genomic_DNA"/>
</dbReference>
<organism evidence="5 6">
    <name type="scientific">Protopolystoma xenopodis</name>
    <dbReference type="NCBI Taxonomy" id="117903"/>
    <lineage>
        <taxon>Eukaryota</taxon>
        <taxon>Metazoa</taxon>
        <taxon>Spiralia</taxon>
        <taxon>Lophotrochozoa</taxon>
        <taxon>Platyhelminthes</taxon>
        <taxon>Monogenea</taxon>
        <taxon>Polyopisthocotylea</taxon>
        <taxon>Polystomatidea</taxon>
        <taxon>Polystomatidae</taxon>
        <taxon>Protopolystoma</taxon>
    </lineage>
</organism>
<keyword evidence="6" id="KW-1185">Reference proteome</keyword>
<dbReference type="AlphaFoldDB" id="A0A3S5CT06"/>
<proteinExistence type="predicted"/>
<dbReference type="SUPFAM" id="SSF48056">
    <property type="entry name" value="Di-copper centre-containing domain"/>
    <property type="match status" value="1"/>
</dbReference>
<dbReference type="InterPro" id="IPR008922">
    <property type="entry name" value="Di-copper_centre_dom_sf"/>
</dbReference>
<sequence>MHPMNNAVGLSGRPLFSLLFAAVLVIVITFQPASAFLPLQCVSNVTKPHAICCPRHPTNGKVCGGSKMGSCDRIIAPIEYVPTVFHVDDRAAWPTRFFSYACQCRGNFFGPACETCWFGWKGRLCDQRHMLTRKDIRRLSDFELKVFIDVVSRSRTWPSGYAILDESDNWHSDPLNNPNFEEASIQYFITFNHRYGSRTTLYKNVEDCEMYGILDFNHDGLTFPTWHRYFLLIWERMLGQIANKVYGITDFALPYWDWIGMRECDICNNRYIGAPGRRDSMGLHISERHPFHNMTEFCYEPEDGMLCYGCQKAQTVGKIVREWNSLDFPTQDNFEFTMSRRQ</sequence>
<dbReference type="Pfam" id="PF00264">
    <property type="entry name" value="Tyrosinase"/>
    <property type="match status" value="1"/>
</dbReference>
<evidence type="ECO:0000256" key="3">
    <source>
        <dbReference type="SAM" id="SignalP"/>
    </source>
</evidence>
<keyword evidence="1" id="KW-0479">Metal-binding</keyword>
<dbReference type="PANTHER" id="PTHR11474:SF126">
    <property type="entry name" value="TYROSINASE-LIKE PROTEIN TYR-1-RELATED"/>
    <property type="match status" value="1"/>
</dbReference>
<dbReference type="InterPro" id="IPR002227">
    <property type="entry name" value="Tyrosinase_Cu-bd"/>
</dbReference>
<evidence type="ECO:0000313" key="5">
    <source>
        <dbReference type="EMBL" id="VEL34243.1"/>
    </source>
</evidence>
<comment type="caution">
    <text evidence="5">The sequence shown here is derived from an EMBL/GenBank/DDBJ whole genome shotgun (WGS) entry which is preliminary data.</text>
</comment>
<dbReference type="GO" id="GO:0016491">
    <property type="term" value="F:oxidoreductase activity"/>
    <property type="evidence" value="ECO:0007669"/>
    <property type="project" value="InterPro"/>
</dbReference>